<evidence type="ECO:0000313" key="2">
    <source>
        <dbReference type="Proteomes" id="UP000499080"/>
    </source>
</evidence>
<dbReference type="AlphaFoldDB" id="A0A4Y2JX82"/>
<evidence type="ECO:0000313" key="1">
    <source>
        <dbReference type="EMBL" id="GBM93856.1"/>
    </source>
</evidence>
<accession>A0A4Y2JX82</accession>
<reference evidence="1 2" key="1">
    <citation type="journal article" date="2019" name="Sci. Rep.">
        <title>Orb-weaving spider Araneus ventricosus genome elucidates the spidroin gene catalogue.</title>
        <authorList>
            <person name="Kono N."/>
            <person name="Nakamura H."/>
            <person name="Ohtoshi R."/>
            <person name="Moran D.A.P."/>
            <person name="Shinohara A."/>
            <person name="Yoshida Y."/>
            <person name="Fujiwara M."/>
            <person name="Mori M."/>
            <person name="Tomita M."/>
            <person name="Arakawa K."/>
        </authorList>
    </citation>
    <scope>NUCLEOTIDE SEQUENCE [LARGE SCALE GENOMIC DNA]</scope>
</reference>
<gene>
    <name evidence="1" type="ORF">AVEN_177196_1</name>
</gene>
<comment type="caution">
    <text evidence="1">The sequence shown here is derived from an EMBL/GenBank/DDBJ whole genome shotgun (WGS) entry which is preliminary data.</text>
</comment>
<keyword evidence="2" id="KW-1185">Reference proteome</keyword>
<sequence length="108" mass="12293">MMDPATQWACVTNGGTISLQTLKTPVVRIASVITLCPPRELWLPKYLVYGGRYSNWLCKGRSISNRRNPTEIGVLFYSWRQFEVVKRVVDHSSSRLPYIAHLALNAPM</sequence>
<dbReference type="EMBL" id="BGPR01003911">
    <property type="protein sequence ID" value="GBM93856.1"/>
    <property type="molecule type" value="Genomic_DNA"/>
</dbReference>
<dbReference type="Proteomes" id="UP000499080">
    <property type="component" value="Unassembled WGS sequence"/>
</dbReference>
<protein>
    <submittedName>
        <fullName evidence="1">Uncharacterized protein</fullName>
    </submittedName>
</protein>
<proteinExistence type="predicted"/>
<organism evidence="1 2">
    <name type="scientific">Araneus ventricosus</name>
    <name type="common">Orbweaver spider</name>
    <name type="synonym">Epeira ventricosa</name>
    <dbReference type="NCBI Taxonomy" id="182803"/>
    <lineage>
        <taxon>Eukaryota</taxon>
        <taxon>Metazoa</taxon>
        <taxon>Ecdysozoa</taxon>
        <taxon>Arthropoda</taxon>
        <taxon>Chelicerata</taxon>
        <taxon>Arachnida</taxon>
        <taxon>Araneae</taxon>
        <taxon>Araneomorphae</taxon>
        <taxon>Entelegynae</taxon>
        <taxon>Araneoidea</taxon>
        <taxon>Araneidae</taxon>
        <taxon>Araneus</taxon>
    </lineage>
</organism>
<name>A0A4Y2JX82_ARAVE</name>